<dbReference type="OrthoDB" id="5116562at2"/>
<gene>
    <name evidence="1" type="ORF">SAMN05443575_4280</name>
</gene>
<protein>
    <submittedName>
        <fullName evidence="1">Uncharacterized protein</fullName>
    </submittedName>
</protein>
<sequence>MTQTALRPRTLRLTRRHAGTAALLVAVVGGTLGATTLLTDDSATAATATRAVVVRPVTHAGRAAAGYRVVADHRAPIECTDRAAAAVDDDIAFCGSSADYTVACWPAATAHRVLCLTDPFTRTLRRIRLAGAFPAVTAPRHPSPQALQLAGGTRYLVRDGGAAGSVREHPTWVPFYYQRHGTRAVWGPLGGDGVNRHHARWAVTVYRDDRGHGVRHGVTRAYYVGTAR</sequence>
<dbReference type="AlphaFoldDB" id="A0A1M5URF3"/>
<keyword evidence="2" id="KW-1185">Reference proteome</keyword>
<accession>A0A1M5URF3</accession>
<proteinExistence type="predicted"/>
<dbReference type="STRING" id="1206085.SAMN05443575_4280"/>
<evidence type="ECO:0000313" key="1">
    <source>
        <dbReference type="EMBL" id="SHH65293.1"/>
    </source>
</evidence>
<organism evidence="1 2">
    <name type="scientific">Jatrophihabitans endophyticus</name>
    <dbReference type="NCBI Taxonomy" id="1206085"/>
    <lineage>
        <taxon>Bacteria</taxon>
        <taxon>Bacillati</taxon>
        <taxon>Actinomycetota</taxon>
        <taxon>Actinomycetes</taxon>
        <taxon>Jatrophihabitantales</taxon>
        <taxon>Jatrophihabitantaceae</taxon>
        <taxon>Jatrophihabitans</taxon>
    </lineage>
</organism>
<reference evidence="1 2" key="1">
    <citation type="submission" date="2016-11" db="EMBL/GenBank/DDBJ databases">
        <authorList>
            <person name="Jaros S."/>
            <person name="Januszkiewicz K."/>
            <person name="Wedrychowicz H."/>
        </authorList>
    </citation>
    <scope>NUCLEOTIDE SEQUENCE [LARGE SCALE GENOMIC DNA]</scope>
    <source>
        <strain evidence="1 2">DSM 45627</strain>
    </source>
</reference>
<dbReference type="EMBL" id="FQVU01000009">
    <property type="protein sequence ID" value="SHH65293.1"/>
    <property type="molecule type" value="Genomic_DNA"/>
</dbReference>
<evidence type="ECO:0000313" key="2">
    <source>
        <dbReference type="Proteomes" id="UP000186132"/>
    </source>
</evidence>
<dbReference type="Proteomes" id="UP000186132">
    <property type="component" value="Unassembled WGS sequence"/>
</dbReference>
<name>A0A1M5URF3_9ACTN</name>
<dbReference type="RefSeq" id="WP_073392517.1">
    <property type="nucleotide sequence ID" value="NZ_FQVU01000009.1"/>
</dbReference>